<dbReference type="SUPFAM" id="SSF55347">
    <property type="entry name" value="Glyceraldehyde-3-phosphate dehydrogenase-like, C-terminal domain"/>
    <property type="match status" value="1"/>
</dbReference>
<keyword evidence="1" id="KW-0560">Oxidoreductase</keyword>
<dbReference type="Gene3D" id="3.30.360.10">
    <property type="entry name" value="Dihydrodipicolinate Reductase, domain 2"/>
    <property type="match status" value="1"/>
</dbReference>
<dbReference type="Pfam" id="PF16653">
    <property type="entry name" value="Sacchrp_dh_C"/>
    <property type="match status" value="1"/>
</dbReference>
<reference evidence="3" key="1">
    <citation type="submission" date="2018-05" db="EMBL/GenBank/DDBJ databases">
        <authorList>
            <person name="Lanie J.A."/>
            <person name="Ng W.-L."/>
            <person name="Kazmierczak K.M."/>
            <person name="Andrzejewski T.M."/>
            <person name="Davidsen T.M."/>
            <person name="Wayne K.J."/>
            <person name="Tettelin H."/>
            <person name="Glass J.I."/>
            <person name="Rusch D."/>
            <person name="Podicherti R."/>
            <person name="Tsui H.-C.T."/>
            <person name="Winkler M.E."/>
        </authorList>
    </citation>
    <scope>NUCLEOTIDE SEQUENCE</scope>
</reference>
<dbReference type="PANTHER" id="PTHR11133:SF22">
    <property type="entry name" value="ALPHA-AMINOADIPIC SEMIALDEHYDE SYNTHASE, MITOCHONDRIAL"/>
    <property type="match status" value="1"/>
</dbReference>
<evidence type="ECO:0000259" key="2">
    <source>
        <dbReference type="Pfam" id="PF16653"/>
    </source>
</evidence>
<dbReference type="InterPro" id="IPR051168">
    <property type="entry name" value="AASS"/>
</dbReference>
<feature type="non-terminal residue" evidence="3">
    <location>
        <position position="1"/>
    </location>
</feature>
<dbReference type="GO" id="GO:0005737">
    <property type="term" value="C:cytoplasm"/>
    <property type="evidence" value="ECO:0007669"/>
    <property type="project" value="TreeGrafter"/>
</dbReference>
<dbReference type="AlphaFoldDB" id="A0A382IIE6"/>
<dbReference type="InterPro" id="IPR032095">
    <property type="entry name" value="Sacchrp_dh-like_C"/>
</dbReference>
<gene>
    <name evidence="3" type="ORF">METZ01_LOCUS251871</name>
</gene>
<feature type="domain" description="Saccharopine dehydrogenase-like C-terminal" evidence="2">
    <location>
        <begin position="3"/>
        <end position="248"/>
    </location>
</feature>
<protein>
    <recommendedName>
        <fullName evidence="2">Saccharopine dehydrogenase-like C-terminal domain-containing protein</fullName>
    </recommendedName>
</protein>
<name>A0A382IIE6_9ZZZZ</name>
<dbReference type="GO" id="GO:0004753">
    <property type="term" value="F:saccharopine dehydrogenase activity"/>
    <property type="evidence" value="ECO:0007669"/>
    <property type="project" value="TreeGrafter"/>
</dbReference>
<evidence type="ECO:0000313" key="3">
    <source>
        <dbReference type="EMBL" id="SVB99017.1"/>
    </source>
</evidence>
<proteinExistence type="predicted"/>
<sequence>EVGLDPGIDHFFSHLLVKKLNNTNLTNLDVTYHSYCGGFPAIPNDFKYKFSWSPVGVIKALNNDAKFVRNFETVTETPYKNVGKYTVNDEIYEAYPNRDSTPYIKEYHFDPKWKIQEFVRGTLRLNGWENAWTDIFKMLDNKSPELDHEIDNLGAELWKKHPYLQDEQDRVVLFVKLLAHQNNKEVFNGFYFLDEKGSGENTAMGNLVSITLSCAIDLIIQNKMQYGVQAAPHDENLINYFFKTFEEYKIVIKNNL</sequence>
<accession>A0A382IIE6</accession>
<dbReference type="EMBL" id="UINC01067395">
    <property type="protein sequence ID" value="SVB99017.1"/>
    <property type="molecule type" value="Genomic_DNA"/>
</dbReference>
<dbReference type="PANTHER" id="PTHR11133">
    <property type="entry name" value="SACCHAROPINE DEHYDROGENASE"/>
    <property type="match status" value="1"/>
</dbReference>
<evidence type="ECO:0000256" key="1">
    <source>
        <dbReference type="ARBA" id="ARBA00023002"/>
    </source>
</evidence>
<organism evidence="3">
    <name type="scientific">marine metagenome</name>
    <dbReference type="NCBI Taxonomy" id="408172"/>
    <lineage>
        <taxon>unclassified sequences</taxon>
        <taxon>metagenomes</taxon>
        <taxon>ecological metagenomes</taxon>
    </lineage>
</organism>
<dbReference type="GO" id="GO:0019878">
    <property type="term" value="P:lysine biosynthetic process via aminoadipic acid"/>
    <property type="evidence" value="ECO:0007669"/>
    <property type="project" value="TreeGrafter"/>
</dbReference>